<dbReference type="SUPFAM" id="SSF56059">
    <property type="entry name" value="Glutathione synthetase ATP-binding domain-like"/>
    <property type="match status" value="1"/>
</dbReference>
<name>A0A1T5FEP6_9SPHN</name>
<dbReference type="AlphaFoldDB" id="A0A1T5FEP6"/>
<reference evidence="2" key="1">
    <citation type="submission" date="2017-02" db="EMBL/GenBank/DDBJ databases">
        <authorList>
            <person name="Varghese N."/>
            <person name="Submissions S."/>
        </authorList>
    </citation>
    <scope>NUCLEOTIDE SEQUENCE [LARGE SCALE GENOMIC DNA]</scope>
    <source>
        <strain evidence="2">UM2</strain>
    </source>
</reference>
<organism evidence="1 2">
    <name type="scientific">Rhizorhabdus histidinilytica</name>
    <dbReference type="NCBI Taxonomy" id="439228"/>
    <lineage>
        <taxon>Bacteria</taxon>
        <taxon>Pseudomonadati</taxon>
        <taxon>Pseudomonadota</taxon>
        <taxon>Alphaproteobacteria</taxon>
        <taxon>Sphingomonadales</taxon>
        <taxon>Sphingomonadaceae</taxon>
        <taxon>Rhizorhabdus</taxon>
    </lineage>
</organism>
<dbReference type="EMBL" id="FUYM01000009">
    <property type="protein sequence ID" value="SKB94650.1"/>
    <property type="molecule type" value="Genomic_DNA"/>
</dbReference>
<keyword evidence="2" id="KW-1185">Reference proteome</keyword>
<dbReference type="STRING" id="439228.SAMN06295920_109117"/>
<evidence type="ECO:0008006" key="3">
    <source>
        <dbReference type="Google" id="ProtNLM"/>
    </source>
</evidence>
<evidence type="ECO:0000313" key="2">
    <source>
        <dbReference type="Proteomes" id="UP000189818"/>
    </source>
</evidence>
<proteinExistence type="predicted"/>
<accession>A0A1T5FEP6</accession>
<evidence type="ECO:0000313" key="1">
    <source>
        <dbReference type="EMBL" id="SKB94650.1"/>
    </source>
</evidence>
<sequence length="333" mass="37140">MPSPIQIERTRVAYLFGGDAQSGLVRRSGEDVLNLGSTDIWRLRSDPENFVRLHIPGNFHRVRVRPRLDNIATILNLVTDPELNPKVLEAADRFLRGFPGRIINAPAAVLASGRDRVSRLLVGIEGLIVPPVARFKGRSHLAQAAIERAGVTFPAILRLPGTHNGEVVALLSGPEELEARLDPAKTYLLTSFVDARGGEPLYNKLRLYWFGDAPLMRHRLVSDRWNVHGPDRERFMPSQPHWIEVERDLLARGLDGLPEPARSAMRAIRARMPLDYFGIDFALLPDGRALLFEANATMNFFPLSTNPLFDYTAAPIEAAARPLFDRLIAADGR</sequence>
<dbReference type="Proteomes" id="UP000189818">
    <property type="component" value="Unassembled WGS sequence"/>
</dbReference>
<dbReference type="OrthoDB" id="460582at2"/>
<dbReference type="RefSeq" id="WP_079649709.1">
    <property type="nucleotide sequence ID" value="NZ_FUYM01000009.1"/>
</dbReference>
<protein>
    <recommendedName>
        <fullName evidence="3">ATP-grasp domain-containing protein</fullName>
    </recommendedName>
</protein>
<gene>
    <name evidence="1" type="ORF">SAMN06295920_109117</name>
</gene>